<dbReference type="GO" id="GO:0008270">
    <property type="term" value="F:zinc ion binding"/>
    <property type="evidence" value="ECO:0007669"/>
    <property type="project" value="InterPro"/>
</dbReference>
<dbReference type="PROSITE" id="PS50048">
    <property type="entry name" value="ZN2_CY6_FUNGAL_2"/>
    <property type="match status" value="1"/>
</dbReference>
<gene>
    <name evidence="4" type="ORF">BT63DRAFT_243480</name>
</gene>
<organism evidence="4 5">
    <name type="scientific">Microthyrium microscopicum</name>
    <dbReference type="NCBI Taxonomy" id="703497"/>
    <lineage>
        <taxon>Eukaryota</taxon>
        <taxon>Fungi</taxon>
        <taxon>Dikarya</taxon>
        <taxon>Ascomycota</taxon>
        <taxon>Pezizomycotina</taxon>
        <taxon>Dothideomycetes</taxon>
        <taxon>Dothideomycetes incertae sedis</taxon>
        <taxon>Microthyriales</taxon>
        <taxon>Microthyriaceae</taxon>
        <taxon>Microthyrium</taxon>
    </lineage>
</organism>
<dbReference type="CDD" id="cd00067">
    <property type="entry name" value="GAL4"/>
    <property type="match status" value="1"/>
</dbReference>
<dbReference type="OrthoDB" id="3546279at2759"/>
<dbReference type="GO" id="GO:0001228">
    <property type="term" value="F:DNA-binding transcription activator activity, RNA polymerase II-specific"/>
    <property type="evidence" value="ECO:0007669"/>
    <property type="project" value="TreeGrafter"/>
</dbReference>
<dbReference type="SMART" id="SM00066">
    <property type="entry name" value="GAL4"/>
    <property type="match status" value="1"/>
</dbReference>
<dbReference type="Gene3D" id="4.10.240.10">
    <property type="entry name" value="Zn(2)-C6 fungal-type DNA-binding domain"/>
    <property type="match status" value="1"/>
</dbReference>
<dbReference type="EMBL" id="MU004234">
    <property type="protein sequence ID" value="KAF2670624.1"/>
    <property type="molecule type" value="Genomic_DNA"/>
</dbReference>
<dbReference type="Proteomes" id="UP000799302">
    <property type="component" value="Unassembled WGS sequence"/>
</dbReference>
<dbReference type="Pfam" id="PF11951">
    <property type="entry name" value="Fungal_trans_2"/>
    <property type="match status" value="1"/>
</dbReference>
<protein>
    <recommendedName>
        <fullName evidence="3">Zn(2)-C6 fungal-type domain-containing protein</fullName>
    </recommendedName>
</protein>
<name>A0A6A6UIC5_9PEZI</name>
<sequence>MPVTPPDAGHKVPGQRRPHKKSRSGCQQCKQKKIKCDERKPSCSHCRRLQSTCTYPSTISTSSTATNATIGGPLLSPHQPNIRGGSRSTSTISDGPSVVAQSGLSLEVGNLELLHFYTTTTSFTLSNRTELQQIWQQVVPQIAFTHDFLLHGILALSALHLALSQPERKALLQGEASAHHELGLSKFRIAMSNITPENCDACLAFSTLIAAYAWASSNQAADLFFSDTSTFEEDSQIEWASLLRGVYILLNATFEWMGTSLLKPILFPRPEDPTPPNAEDPVIRDKLTELSQLWVQSPGKFTEVEIQAFNDTVALLQDNCSLVASFSDDRQVDIVTIIYAWPIKVPEVFLSMVKEFRPEALIILAHYSLLLNKAEHVWFVQGMSRRLLQTIHSKIGKEWEGWITWLLQNLVLTEFKQHGAGKSLSSPLGGGFSGL</sequence>
<keyword evidence="5" id="KW-1185">Reference proteome</keyword>
<feature type="compositionally biased region" description="Polar residues" evidence="2">
    <location>
        <begin position="86"/>
        <end position="96"/>
    </location>
</feature>
<feature type="compositionally biased region" description="Basic residues" evidence="2">
    <location>
        <begin position="13"/>
        <end position="23"/>
    </location>
</feature>
<dbReference type="InterPro" id="IPR053157">
    <property type="entry name" value="Sterol_Uptake_Regulator"/>
</dbReference>
<evidence type="ECO:0000256" key="1">
    <source>
        <dbReference type="ARBA" id="ARBA00023242"/>
    </source>
</evidence>
<dbReference type="Pfam" id="PF00172">
    <property type="entry name" value="Zn_clus"/>
    <property type="match status" value="1"/>
</dbReference>
<proteinExistence type="predicted"/>
<reference evidence="4" key="1">
    <citation type="journal article" date="2020" name="Stud. Mycol.">
        <title>101 Dothideomycetes genomes: a test case for predicting lifestyles and emergence of pathogens.</title>
        <authorList>
            <person name="Haridas S."/>
            <person name="Albert R."/>
            <person name="Binder M."/>
            <person name="Bloem J."/>
            <person name="Labutti K."/>
            <person name="Salamov A."/>
            <person name="Andreopoulos B."/>
            <person name="Baker S."/>
            <person name="Barry K."/>
            <person name="Bills G."/>
            <person name="Bluhm B."/>
            <person name="Cannon C."/>
            <person name="Castanera R."/>
            <person name="Culley D."/>
            <person name="Daum C."/>
            <person name="Ezra D."/>
            <person name="Gonzalez J."/>
            <person name="Henrissat B."/>
            <person name="Kuo A."/>
            <person name="Liang C."/>
            <person name="Lipzen A."/>
            <person name="Lutzoni F."/>
            <person name="Magnuson J."/>
            <person name="Mondo S."/>
            <person name="Nolan M."/>
            <person name="Ohm R."/>
            <person name="Pangilinan J."/>
            <person name="Park H.-J."/>
            <person name="Ramirez L."/>
            <person name="Alfaro M."/>
            <person name="Sun H."/>
            <person name="Tritt A."/>
            <person name="Yoshinaga Y."/>
            <person name="Zwiers L.-H."/>
            <person name="Turgeon B."/>
            <person name="Goodwin S."/>
            <person name="Spatafora J."/>
            <person name="Crous P."/>
            <person name="Grigoriev I."/>
        </authorList>
    </citation>
    <scope>NUCLEOTIDE SEQUENCE</scope>
    <source>
        <strain evidence="4">CBS 115976</strain>
    </source>
</reference>
<evidence type="ECO:0000313" key="4">
    <source>
        <dbReference type="EMBL" id="KAF2670624.1"/>
    </source>
</evidence>
<keyword evidence="1" id="KW-0539">Nucleus</keyword>
<dbReference type="AlphaFoldDB" id="A0A6A6UIC5"/>
<dbReference type="PROSITE" id="PS00463">
    <property type="entry name" value="ZN2_CY6_FUNGAL_1"/>
    <property type="match status" value="1"/>
</dbReference>
<feature type="region of interest" description="Disordered" evidence="2">
    <location>
        <begin position="66"/>
        <end position="96"/>
    </location>
</feature>
<accession>A0A6A6UIC5</accession>
<dbReference type="InterPro" id="IPR001138">
    <property type="entry name" value="Zn2Cys6_DnaBD"/>
</dbReference>
<feature type="region of interest" description="Disordered" evidence="2">
    <location>
        <begin position="1"/>
        <end position="25"/>
    </location>
</feature>
<dbReference type="InterPro" id="IPR021858">
    <property type="entry name" value="Fun_TF"/>
</dbReference>
<evidence type="ECO:0000256" key="2">
    <source>
        <dbReference type="SAM" id="MobiDB-lite"/>
    </source>
</evidence>
<dbReference type="SUPFAM" id="SSF57701">
    <property type="entry name" value="Zn2/Cys6 DNA-binding domain"/>
    <property type="match status" value="1"/>
</dbReference>
<dbReference type="PANTHER" id="PTHR47784">
    <property type="entry name" value="STEROL UPTAKE CONTROL PROTEIN 2"/>
    <property type="match status" value="1"/>
</dbReference>
<evidence type="ECO:0000259" key="3">
    <source>
        <dbReference type="PROSITE" id="PS50048"/>
    </source>
</evidence>
<dbReference type="InterPro" id="IPR036864">
    <property type="entry name" value="Zn2-C6_fun-type_DNA-bd_sf"/>
</dbReference>
<feature type="domain" description="Zn(2)-C6 fungal-type" evidence="3">
    <location>
        <begin position="25"/>
        <end position="55"/>
    </location>
</feature>
<evidence type="ECO:0000313" key="5">
    <source>
        <dbReference type="Proteomes" id="UP000799302"/>
    </source>
</evidence>
<dbReference type="PANTHER" id="PTHR47784:SF5">
    <property type="entry name" value="STEROL UPTAKE CONTROL PROTEIN 2"/>
    <property type="match status" value="1"/>
</dbReference>